<organism evidence="2">
    <name type="scientific">Streptomyces sp. R39</name>
    <dbReference type="NCBI Taxonomy" id="3238631"/>
    <lineage>
        <taxon>Bacteria</taxon>
        <taxon>Bacillati</taxon>
        <taxon>Actinomycetota</taxon>
        <taxon>Actinomycetes</taxon>
        <taxon>Kitasatosporales</taxon>
        <taxon>Streptomycetaceae</taxon>
        <taxon>Streptomyces</taxon>
    </lineage>
</organism>
<name>A0AB39QWW8_9ACTN</name>
<accession>A0AB39QWW8</accession>
<dbReference type="AlphaFoldDB" id="A0AB39QWW8"/>
<proteinExistence type="predicted"/>
<feature type="region of interest" description="Disordered" evidence="1">
    <location>
        <begin position="52"/>
        <end position="72"/>
    </location>
</feature>
<reference evidence="2" key="1">
    <citation type="submission" date="2024-07" db="EMBL/GenBank/DDBJ databases">
        <authorList>
            <person name="Yu S.T."/>
        </authorList>
    </citation>
    <scope>NUCLEOTIDE SEQUENCE</scope>
    <source>
        <strain evidence="2">R39</strain>
    </source>
</reference>
<evidence type="ECO:0000256" key="1">
    <source>
        <dbReference type="SAM" id="MobiDB-lite"/>
    </source>
</evidence>
<evidence type="ECO:0000313" key="2">
    <source>
        <dbReference type="EMBL" id="XDQ47071.1"/>
    </source>
</evidence>
<protein>
    <submittedName>
        <fullName evidence="2">Uncharacterized protein</fullName>
    </submittedName>
</protein>
<dbReference type="RefSeq" id="WP_369226068.1">
    <property type="nucleotide sequence ID" value="NZ_CP163441.1"/>
</dbReference>
<sequence>MPYARPTTCVWEKAEGIVVPIAPELLMALAGGTAGAAGEQIWTSLRNLVRRRPSHGEPDDEGELTALAEAPDSSERAVELARALALRARQDPAFAEALAAWRREAETLEGVEGTRTGAGDVRNVVSGGTQSTVIQARDVHGSINLGG</sequence>
<dbReference type="EMBL" id="CP163441">
    <property type="protein sequence ID" value="XDQ47071.1"/>
    <property type="molecule type" value="Genomic_DNA"/>
</dbReference>
<gene>
    <name evidence="2" type="ORF">AB5J52_35065</name>
</gene>